<dbReference type="AlphaFoldDB" id="A0A2T5C2Q3"/>
<dbReference type="Proteomes" id="UP000243525">
    <property type="component" value="Unassembled WGS sequence"/>
</dbReference>
<accession>A0A2T5C2Q3</accession>
<feature type="domain" description="DUF4296" evidence="1">
    <location>
        <begin position="19"/>
        <end position="102"/>
    </location>
</feature>
<proteinExistence type="predicted"/>
<organism evidence="2 3">
    <name type="scientific">Mangrovibacterium marinum</name>
    <dbReference type="NCBI Taxonomy" id="1639118"/>
    <lineage>
        <taxon>Bacteria</taxon>
        <taxon>Pseudomonadati</taxon>
        <taxon>Bacteroidota</taxon>
        <taxon>Bacteroidia</taxon>
        <taxon>Marinilabiliales</taxon>
        <taxon>Prolixibacteraceae</taxon>
        <taxon>Mangrovibacterium</taxon>
    </lineage>
</organism>
<comment type="caution">
    <text evidence="2">The sequence shown here is derived from an EMBL/GenBank/DDBJ whole genome shotgun (WGS) entry which is preliminary data.</text>
</comment>
<sequence>MVILALTTSSCKEKGYPKPDKLLNEKQMVDVLYDIHIGEAMSTRHRYGIADSLKIKSEEVYKGILNKYEINDSLLARSIIFYSSRPKVYEKIYKQVIERINLNIEEQKEQRNLNVIQKEDDKE</sequence>
<name>A0A2T5C2Q3_9BACT</name>
<evidence type="ECO:0000313" key="3">
    <source>
        <dbReference type="Proteomes" id="UP000243525"/>
    </source>
</evidence>
<evidence type="ECO:0000259" key="1">
    <source>
        <dbReference type="Pfam" id="PF14129"/>
    </source>
</evidence>
<reference evidence="2 3" key="1">
    <citation type="submission" date="2018-04" db="EMBL/GenBank/DDBJ databases">
        <title>Genomic Encyclopedia of Archaeal and Bacterial Type Strains, Phase II (KMG-II): from individual species to whole genera.</title>
        <authorList>
            <person name="Goeker M."/>
        </authorList>
    </citation>
    <scope>NUCLEOTIDE SEQUENCE [LARGE SCALE GENOMIC DNA]</scope>
    <source>
        <strain evidence="2 3">DSM 28823</strain>
    </source>
</reference>
<gene>
    <name evidence="2" type="ORF">C8N47_106123</name>
</gene>
<dbReference type="Pfam" id="PF14129">
    <property type="entry name" value="DUF4296"/>
    <property type="match status" value="1"/>
</dbReference>
<dbReference type="EMBL" id="QAAD01000006">
    <property type="protein sequence ID" value="PTN09024.1"/>
    <property type="molecule type" value="Genomic_DNA"/>
</dbReference>
<evidence type="ECO:0000313" key="2">
    <source>
        <dbReference type="EMBL" id="PTN09024.1"/>
    </source>
</evidence>
<protein>
    <submittedName>
        <fullName evidence="2">Uncharacterized protein DUF4296</fullName>
    </submittedName>
</protein>
<keyword evidence="3" id="KW-1185">Reference proteome</keyword>
<dbReference type="InterPro" id="IPR025381">
    <property type="entry name" value="DUF4296"/>
</dbReference>